<dbReference type="InterPro" id="IPR051685">
    <property type="entry name" value="Ycf3/AcsC/BcsC/TPR_MFPF"/>
</dbReference>
<dbReference type="PANTHER" id="PTHR44943:SF8">
    <property type="entry name" value="TPR REPEAT-CONTAINING PROTEIN MJ0263"/>
    <property type="match status" value="1"/>
</dbReference>
<accession>A0A3B0ZX98</accession>
<evidence type="ECO:0000313" key="5">
    <source>
        <dbReference type="EMBL" id="VAW93860.1"/>
    </source>
</evidence>
<feature type="domain" description="Cds6 C-terminal" evidence="4">
    <location>
        <begin position="222"/>
        <end position="325"/>
    </location>
</feature>
<dbReference type="PANTHER" id="PTHR44943">
    <property type="entry name" value="CELLULOSE SYNTHASE OPERON PROTEIN C"/>
    <property type="match status" value="1"/>
</dbReference>
<evidence type="ECO:0000256" key="2">
    <source>
        <dbReference type="ARBA" id="ARBA00022803"/>
    </source>
</evidence>
<dbReference type="InterPro" id="IPR019734">
    <property type="entry name" value="TPR_rpt"/>
</dbReference>
<dbReference type="SUPFAM" id="SSF54427">
    <property type="entry name" value="NTF2-like"/>
    <property type="match status" value="1"/>
</dbReference>
<dbReference type="InterPro" id="IPR011990">
    <property type="entry name" value="TPR-like_helical_dom_sf"/>
</dbReference>
<organism evidence="5">
    <name type="scientific">hydrothermal vent metagenome</name>
    <dbReference type="NCBI Taxonomy" id="652676"/>
    <lineage>
        <taxon>unclassified sequences</taxon>
        <taxon>metagenomes</taxon>
        <taxon>ecological metagenomes</taxon>
    </lineage>
</organism>
<dbReference type="InterPro" id="IPR056203">
    <property type="entry name" value="Cds6_C"/>
</dbReference>
<dbReference type="PROSITE" id="PS50005">
    <property type="entry name" value="TPR"/>
    <property type="match status" value="1"/>
</dbReference>
<keyword evidence="2" id="KW-0802">TPR repeat</keyword>
<feature type="domain" description="Virulence factor membrane-bound polymerase C-terminal" evidence="3">
    <location>
        <begin position="2"/>
        <end position="126"/>
    </location>
</feature>
<dbReference type="InterPro" id="IPR032710">
    <property type="entry name" value="NTF2-like_dom_sf"/>
</dbReference>
<keyword evidence="1" id="KW-0677">Repeat</keyword>
<reference evidence="5" key="1">
    <citation type="submission" date="2018-06" db="EMBL/GenBank/DDBJ databases">
        <authorList>
            <person name="Zhirakovskaya E."/>
        </authorList>
    </citation>
    <scope>NUCLEOTIDE SEQUENCE</scope>
</reference>
<sequence length="332" mass="37878">MLLRVLLYCCVASGYWVEMAFAEDFQDIQTRYLSGQSDTVKLLQDVNNYLEQSPNNFGALFLKARLLEQGKEFKQAEVLYRQIIKAYPKAPEPYNNLASLLVRNGKLSEAQSLLEKAMRTHPAYATVYNNLSQVYVAMARNSYGKALQLSESNIPVSLASLNSVSSLTTDDTNKDSITLTSSISGNTKNTKLKKTETIAPEIVLSTADKSKPDKAQQDRNEIIMTLEGWAAAWSEQATDVYFIFYADDYHPPGQSRIAWKKERRIRLNKPRWIQIGIDGIDVKFLTNQEAKVELVQEYRASNYQDKTRKALRLRQTADGWRIIEERNLVRIN</sequence>
<dbReference type="Gene3D" id="1.25.40.10">
    <property type="entry name" value="Tetratricopeptide repeat domain"/>
    <property type="match status" value="1"/>
</dbReference>
<name>A0A3B0ZX98_9ZZZZ</name>
<protein>
    <submittedName>
        <fullName evidence="5">Uncharacterized protein</fullName>
    </submittedName>
</protein>
<dbReference type="InterPro" id="IPR021797">
    <property type="entry name" value="Wzy_C_2"/>
</dbReference>
<proteinExistence type="predicted"/>
<dbReference type="SUPFAM" id="SSF48452">
    <property type="entry name" value="TPR-like"/>
    <property type="match status" value="1"/>
</dbReference>
<evidence type="ECO:0000256" key="1">
    <source>
        <dbReference type="ARBA" id="ARBA00022737"/>
    </source>
</evidence>
<evidence type="ECO:0000259" key="3">
    <source>
        <dbReference type="Pfam" id="PF11846"/>
    </source>
</evidence>
<gene>
    <name evidence="5" type="ORF">MNBD_GAMMA21-157</name>
</gene>
<dbReference type="EMBL" id="UOFR01000023">
    <property type="protein sequence ID" value="VAW93860.1"/>
    <property type="molecule type" value="Genomic_DNA"/>
</dbReference>
<dbReference type="SMART" id="SM00028">
    <property type="entry name" value="TPR"/>
    <property type="match status" value="3"/>
</dbReference>
<dbReference type="Pfam" id="PF11846">
    <property type="entry name" value="Wzy_C_2"/>
    <property type="match status" value="1"/>
</dbReference>
<dbReference type="Pfam" id="PF24125">
    <property type="entry name" value="Cds6_C"/>
    <property type="match status" value="1"/>
</dbReference>
<evidence type="ECO:0000259" key="4">
    <source>
        <dbReference type="Pfam" id="PF24125"/>
    </source>
</evidence>
<dbReference type="AlphaFoldDB" id="A0A3B0ZX98"/>